<name>A0A318I1R9_9BACT</name>
<comment type="caution">
    <text evidence="1">The sequence shown here is derived from an EMBL/GenBank/DDBJ whole genome shotgun (WGS) entry which is preliminary data.</text>
</comment>
<sequence length="892" mass="100499">MDILLKPDTLSLLGNIKHLIIASEVEVSLRLVLASTDTTILEHGYTPDVDNRINIDLTEALSPQFEFVLLDSDTPYRQIGISRKFVAELFTDGERATSLEFTVVRAGVDHFAESANSFLLANFLTWQPNTKAVTYHTPEFLTYYAASDCVVCCEAYVDINGELEMKKLTLGALRGGMAWTIPVQYAIIARWLNQNPTYYDIYIENTEGMRLTYVQRYYPTDIRSEQETWVLFENSLGGIDTFRAFGHASRIAKHTHNVAEIEGVSTEYRVDTTREFKKYTGHLDRRERQWLLDFFPSLVKYVYIDTYLRRIVLTDSEVTYAEHELPTGYSFTYKYADAKPYLNLPRTEPVHELNISVPLSESFTLAPRLVEFPAQQLSEGALFPVQSPYANEWRTTSVAALTAYITRAIVAGYKNDGAVGHTHANIGTLDALSQMGQYLLLNAKKIAAGQADVADTAKALEEKSADWQKILRKDIPDVANALLTLAEGLKVDKLLESVDFDPINEAGFGLGRGVSGRWKLSIPDLVVWGKATFNELEKRKLSFVGGNMVFSSSGSKIVKVQKLDAYGLITTDETQCRVYRCFFFQDDGTTATTNLWEKDDQARCQTFNVRNDVYRNVANKNYWRRVMAVGEDYIDLSREDCEAGSDAPAIGDTLVQMGHRTKPERQSMIQILVSGDDAPAIIWYAGINGYTLEGKRTAIVSPTRVEFNTQLFRLVSGSGAKVAMVADRGYWRQTETYAYYDRVSHDGSLWLCVAPEGKKVTSEPKLGNDEWQRQVNRGEKGERGEPALELRLDIVRGDIFYREGQGFVAKLKVTVMKGDADLTTSFHPSQMVWSRESEDADDDKEWTAKHRDRTDCVEITTDDLTEGNTAIVFTLYNIDGTVHASHAVEFPQ</sequence>
<dbReference type="AlphaFoldDB" id="A0A318I1R9"/>
<proteinExistence type="predicted"/>
<dbReference type="RefSeq" id="WP_110369864.1">
    <property type="nucleotide sequence ID" value="NZ_QJJX01000001.1"/>
</dbReference>
<gene>
    <name evidence="1" type="ORF">EJ73_00002</name>
</gene>
<dbReference type="EMBL" id="QJJX01000001">
    <property type="protein sequence ID" value="PXX24738.1"/>
    <property type="molecule type" value="Genomic_DNA"/>
</dbReference>
<reference evidence="1 2" key="1">
    <citation type="submission" date="2018-05" db="EMBL/GenBank/DDBJ databases">
        <title>Genomic Encyclopedia of Type Strains, Phase I: the one thousand microbial genomes (KMG-I) project.</title>
        <authorList>
            <person name="Kyrpides N."/>
        </authorList>
    </citation>
    <scope>NUCLEOTIDE SEQUENCE [LARGE SCALE GENOMIC DNA]</scope>
    <source>
        <strain evidence="1 2">DSM 15611</strain>
    </source>
</reference>
<evidence type="ECO:0000313" key="2">
    <source>
        <dbReference type="Proteomes" id="UP000248314"/>
    </source>
</evidence>
<keyword evidence="2" id="KW-1185">Reference proteome</keyword>
<evidence type="ECO:0000313" key="1">
    <source>
        <dbReference type="EMBL" id="PXX24738.1"/>
    </source>
</evidence>
<protein>
    <submittedName>
        <fullName evidence="1">Uncharacterized protein</fullName>
    </submittedName>
</protein>
<organism evidence="1 2">
    <name type="scientific">Hoylesella shahii DSM 15611 = JCM 12083</name>
    <dbReference type="NCBI Taxonomy" id="1122991"/>
    <lineage>
        <taxon>Bacteria</taxon>
        <taxon>Pseudomonadati</taxon>
        <taxon>Bacteroidota</taxon>
        <taxon>Bacteroidia</taxon>
        <taxon>Bacteroidales</taxon>
        <taxon>Prevotellaceae</taxon>
        <taxon>Hoylesella</taxon>
    </lineage>
</organism>
<accession>A0A318I1R9</accession>
<dbReference type="Proteomes" id="UP000248314">
    <property type="component" value="Unassembled WGS sequence"/>
</dbReference>
<dbReference type="STRING" id="1122991.GCA_000613445_00716"/>